<evidence type="ECO:0000313" key="2">
    <source>
        <dbReference type="Proteomes" id="UP000095287"/>
    </source>
</evidence>
<evidence type="ECO:0000256" key="1">
    <source>
        <dbReference type="SAM" id="Phobius"/>
    </source>
</evidence>
<name>A0A1I8AWI8_9BILA</name>
<organism evidence="2 3">
    <name type="scientific">Steinernema glaseri</name>
    <dbReference type="NCBI Taxonomy" id="37863"/>
    <lineage>
        <taxon>Eukaryota</taxon>
        <taxon>Metazoa</taxon>
        <taxon>Ecdysozoa</taxon>
        <taxon>Nematoda</taxon>
        <taxon>Chromadorea</taxon>
        <taxon>Rhabditida</taxon>
        <taxon>Tylenchina</taxon>
        <taxon>Panagrolaimomorpha</taxon>
        <taxon>Strongyloidoidea</taxon>
        <taxon>Steinernematidae</taxon>
        <taxon>Steinernema</taxon>
    </lineage>
</organism>
<accession>A0A1I8AWI8</accession>
<keyword evidence="2" id="KW-1185">Reference proteome</keyword>
<proteinExistence type="predicted"/>
<feature type="transmembrane region" description="Helical" evidence="1">
    <location>
        <begin position="7"/>
        <end position="24"/>
    </location>
</feature>
<reference evidence="3" key="1">
    <citation type="submission" date="2016-11" db="UniProtKB">
        <authorList>
            <consortium name="WormBaseParasite"/>
        </authorList>
    </citation>
    <scope>IDENTIFICATION</scope>
</reference>
<keyword evidence="1" id="KW-1133">Transmembrane helix</keyword>
<dbReference type="WBParaSite" id="L893_g9677.t1">
    <property type="protein sequence ID" value="L893_g9677.t1"/>
    <property type="gene ID" value="L893_g9677"/>
</dbReference>
<dbReference type="Proteomes" id="UP000095287">
    <property type="component" value="Unplaced"/>
</dbReference>
<keyword evidence="1" id="KW-0812">Transmembrane</keyword>
<sequence length="74" mass="8488">MVHRSGRFCFSQSLFCLLATYIMYVRVCKRHRSIAAQTDGWRSGVDFPSSSRSALLDAFRAAYRIPAHRHHLSS</sequence>
<evidence type="ECO:0000313" key="3">
    <source>
        <dbReference type="WBParaSite" id="L893_g9677.t1"/>
    </source>
</evidence>
<protein>
    <submittedName>
        <fullName evidence="3">Secreted protein</fullName>
    </submittedName>
</protein>
<keyword evidence="1" id="KW-0472">Membrane</keyword>
<dbReference type="AlphaFoldDB" id="A0A1I8AWI8"/>